<keyword evidence="4" id="KW-1185">Reference proteome</keyword>
<protein>
    <submittedName>
        <fullName evidence="3">Uncharacterized protein</fullName>
    </submittedName>
</protein>
<evidence type="ECO:0000256" key="1">
    <source>
        <dbReference type="SAM" id="MobiDB-lite"/>
    </source>
</evidence>
<gene>
    <name evidence="3" type="ORF">ENC19_04955</name>
</gene>
<feature type="region of interest" description="Disordered" evidence="1">
    <location>
        <begin position="108"/>
        <end position="184"/>
    </location>
</feature>
<evidence type="ECO:0000313" key="4">
    <source>
        <dbReference type="Proteomes" id="UP000478148"/>
    </source>
</evidence>
<organism evidence="3 4">
    <name type="scientific">Verrucosispora sioxanthis</name>
    <dbReference type="NCBI Taxonomy" id="2499994"/>
    <lineage>
        <taxon>Bacteria</taxon>
        <taxon>Bacillati</taxon>
        <taxon>Actinomycetota</taxon>
        <taxon>Actinomycetes</taxon>
        <taxon>Micromonosporales</taxon>
        <taxon>Micromonosporaceae</taxon>
        <taxon>Micromonospora</taxon>
    </lineage>
</organism>
<comment type="caution">
    <text evidence="3">The sequence shown here is derived from an EMBL/GenBank/DDBJ whole genome shotgun (WGS) entry which is preliminary data.</text>
</comment>
<feature type="transmembrane region" description="Helical" evidence="2">
    <location>
        <begin position="221"/>
        <end position="244"/>
    </location>
</feature>
<keyword evidence="2" id="KW-0812">Transmembrane</keyword>
<dbReference type="RefSeq" id="WP_164445889.1">
    <property type="nucleotide sequence ID" value="NZ_SAIY01000001.1"/>
</dbReference>
<name>A0A6M1KX90_9ACTN</name>
<evidence type="ECO:0000313" key="3">
    <source>
        <dbReference type="EMBL" id="NGM12072.1"/>
    </source>
</evidence>
<feature type="compositionally biased region" description="Low complexity" evidence="1">
    <location>
        <begin position="148"/>
        <end position="166"/>
    </location>
</feature>
<proteinExistence type="predicted"/>
<dbReference type="Proteomes" id="UP000478148">
    <property type="component" value="Unassembled WGS sequence"/>
</dbReference>
<sequence>MQPGTPYRFTHMLGGSSVGKAWAAIDEQGRLVTVAVLDATVAATEGWREAFAGMANSLAEVPEGVPYTYADFSAAAPWVAYPAEAGPGAERLMRSLGVDYQPIQAEARAPVSAPPQPVSGAPQPVSGAPQLVSGSPVVHRSVQIPEQPASGAPHPISGAPASPGAPQVGTSAPSAGAATPVSDAGFGPAVPGTFGAVDPFDSSGGRRIAPVARPPRNRLRLWIGGVVLTALLAGGAGFFVGGALDGSGEPAGDPSVSASPPLYDATQNSLNKTKFDGDLMPLAEPWLAQMGGCAVDTEVGGPELLDGESRHVFCRYRGVAVHFARYESAATKEAARTFRQEMGIIGRALAPGLREATQSTGGSSGAPGAYVEYAGNGHDGRPVCGIWWSRDDGLSSLYLETPCGAGLGGNWDALRDLWHRNS</sequence>
<accession>A0A6M1KX90</accession>
<keyword evidence="2" id="KW-0472">Membrane</keyword>
<dbReference type="AlphaFoldDB" id="A0A6M1KX90"/>
<keyword evidence="2" id="KW-1133">Transmembrane helix</keyword>
<evidence type="ECO:0000256" key="2">
    <source>
        <dbReference type="SAM" id="Phobius"/>
    </source>
</evidence>
<reference evidence="3 4" key="1">
    <citation type="submission" date="2020-02" db="EMBL/GenBank/DDBJ databases">
        <title>Draft Genome Sequence of Verrucosispora sp. Strain CWR15, Isolated from Gulf of Mexico Sponge.</title>
        <authorList>
            <person name="Kennedy S.J."/>
            <person name="Cella E."/>
            <person name="Azarian T."/>
            <person name="Baker B.J."/>
            <person name="Shaw L.N."/>
        </authorList>
    </citation>
    <scope>NUCLEOTIDE SEQUENCE [LARGE SCALE GENOMIC DNA]</scope>
    <source>
        <strain evidence="3 4">CWR15</strain>
    </source>
</reference>
<dbReference type="EMBL" id="SAIY01000001">
    <property type="protein sequence ID" value="NGM12072.1"/>
    <property type="molecule type" value="Genomic_DNA"/>
</dbReference>